<gene>
    <name evidence="2" type="ORF">FNK824_LOCUS32793</name>
</gene>
<dbReference type="Proteomes" id="UP000663874">
    <property type="component" value="Unassembled WGS sequence"/>
</dbReference>
<evidence type="ECO:0000313" key="2">
    <source>
        <dbReference type="EMBL" id="CAF4132048.1"/>
    </source>
</evidence>
<dbReference type="AlphaFoldDB" id="A0A819WZI4"/>
<dbReference type="GO" id="GO:0004672">
    <property type="term" value="F:protein kinase activity"/>
    <property type="evidence" value="ECO:0007669"/>
    <property type="project" value="InterPro"/>
</dbReference>
<feature type="domain" description="Protein kinase" evidence="1">
    <location>
        <begin position="1"/>
        <end position="45"/>
    </location>
</feature>
<proteinExistence type="predicted"/>
<name>A0A819WZI4_9BILA</name>
<evidence type="ECO:0000313" key="3">
    <source>
        <dbReference type="Proteomes" id="UP000663874"/>
    </source>
</evidence>
<dbReference type="GO" id="GO:0005524">
    <property type="term" value="F:ATP binding"/>
    <property type="evidence" value="ECO:0007669"/>
    <property type="project" value="InterPro"/>
</dbReference>
<accession>A0A819WZI4</accession>
<dbReference type="InterPro" id="IPR011009">
    <property type="entry name" value="Kinase-like_dom_sf"/>
</dbReference>
<dbReference type="Gene3D" id="1.10.510.10">
    <property type="entry name" value="Transferase(Phosphotransferase) domain 1"/>
    <property type="match status" value="1"/>
</dbReference>
<feature type="non-terminal residue" evidence="2">
    <location>
        <position position="1"/>
    </location>
</feature>
<organism evidence="2 3">
    <name type="scientific">Rotaria sordida</name>
    <dbReference type="NCBI Taxonomy" id="392033"/>
    <lineage>
        <taxon>Eukaryota</taxon>
        <taxon>Metazoa</taxon>
        <taxon>Spiralia</taxon>
        <taxon>Gnathifera</taxon>
        <taxon>Rotifera</taxon>
        <taxon>Eurotatoria</taxon>
        <taxon>Bdelloidea</taxon>
        <taxon>Philodinida</taxon>
        <taxon>Philodinidae</taxon>
        <taxon>Rotaria</taxon>
    </lineage>
</organism>
<sequence>NRDSKPSNIFVDLDNNICIGDFCLARVSEQETNTSTTGYDNFLLY</sequence>
<protein>
    <recommendedName>
        <fullName evidence="1">Protein kinase domain-containing protein</fullName>
    </recommendedName>
</protein>
<dbReference type="SUPFAM" id="SSF56112">
    <property type="entry name" value="Protein kinase-like (PK-like)"/>
    <property type="match status" value="1"/>
</dbReference>
<dbReference type="PROSITE" id="PS50011">
    <property type="entry name" value="PROTEIN_KINASE_DOM"/>
    <property type="match status" value="1"/>
</dbReference>
<dbReference type="InterPro" id="IPR000719">
    <property type="entry name" value="Prot_kinase_dom"/>
</dbReference>
<comment type="caution">
    <text evidence="2">The sequence shown here is derived from an EMBL/GenBank/DDBJ whole genome shotgun (WGS) entry which is preliminary data.</text>
</comment>
<reference evidence="2" key="1">
    <citation type="submission" date="2021-02" db="EMBL/GenBank/DDBJ databases">
        <authorList>
            <person name="Nowell W R."/>
        </authorList>
    </citation>
    <scope>NUCLEOTIDE SEQUENCE</scope>
</reference>
<evidence type="ECO:0000259" key="1">
    <source>
        <dbReference type="PROSITE" id="PS50011"/>
    </source>
</evidence>
<dbReference type="EMBL" id="CAJOBE010011493">
    <property type="protein sequence ID" value="CAF4132048.1"/>
    <property type="molecule type" value="Genomic_DNA"/>
</dbReference>